<dbReference type="WBParaSite" id="SSLN_0001383101-mRNA-1">
    <property type="protein sequence ID" value="SSLN_0001383101-mRNA-1"/>
    <property type="gene ID" value="SSLN_0001383101"/>
</dbReference>
<dbReference type="SUPFAM" id="SSF50447">
    <property type="entry name" value="Translation proteins"/>
    <property type="match status" value="1"/>
</dbReference>
<organism evidence="8">
    <name type="scientific">Schistocephalus solidus</name>
    <name type="common">Tapeworm</name>
    <dbReference type="NCBI Taxonomy" id="70667"/>
    <lineage>
        <taxon>Eukaryota</taxon>
        <taxon>Metazoa</taxon>
        <taxon>Spiralia</taxon>
        <taxon>Lophotrochozoa</taxon>
        <taxon>Platyhelminthes</taxon>
        <taxon>Cestoda</taxon>
        <taxon>Eucestoda</taxon>
        <taxon>Diphyllobothriidea</taxon>
        <taxon>Diphyllobothriidae</taxon>
        <taxon>Schistocephalus</taxon>
    </lineage>
</organism>
<dbReference type="InterPro" id="IPR053905">
    <property type="entry name" value="EF-G-like_DII"/>
</dbReference>
<sequence length="480" mass="52584">LPKSLSPHFPSQGRTIDGLAAHGVVVERLGGDVQAVEISALKRTNLVALLEAIVAQSEIMQVCADPSGPAEALVLECHTEHGLGKVATCLVSRGKLRRTPESGPLVAGESIARPRVIRNDRGTQVESVSPGYVATVAGWKTLPHVGDILLELRSEAEACAVVRSRCQQRLQKKSEIDKKAYDQKMASYRLNYDTYLKKRLTMDPSSARKFALQFRKAKTDPSLLSDGSGDATVCLPLLIKTDVEGSLEAITDMLDTCPTDLCRLQVAVSGVGPLTPAEAELAVALKATVFTFNVEVLPEAAKILDENSVAIHNHNIIYRLAEDVRSLVCEKLPPVYAEEVIGASGPVLFRVLRPSEDNSSSKDSEKRKRREVIVEKEEVDAHANSKVLVDQATCFSLRHGRNDVESVRRDVELGIILTKAARLRDDLSDLYVSPPSSTDQDAPVFDNWRPGDILQCYQIVEKARTIDWQIEDPHKSDSKS</sequence>
<accession>A0A183TA30</accession>
<dbReference type="InterPro" id="IPR036925">
    <property type="entry name" value="TIF_IF2_dom3_sf"/>
</dbReference>
<evidence type="ECO:0000259" key="7">
    <source>
        <dbReference type="Pfam" id="PF22042"/>
    </source>
</evidence>
<keyword evidence="2" id="KW-0396">Initiation factor</keyword>
<dbReference type="Pfam" id="PF22042">
    <property type="entry name" value="EF-G_D2"/>
    <property type="match status" value="1"/>
</dbReference>
<keyword evidence="5" id="KW-0342">GTP-binding</keyword>
<feature type="domain" description="Elongation factor G-like" evidence="7">
    <location>
        <begin position="69"/>
        <end position="150"/>
    </location>
</feature>
<evidence type="ECO:0000259" key="6">
    <source>
        <dbReference type="Pfam" id="PF11987"/>
    </source>
</evidence>
<dbReference type="SUPFAM" id="SSF52156">
    <property type="entry name" value="Initiation factor IF2/eIF5b, domain 3"/>
    <property type="match status" value="1"/>
</dbReference>
<dbReference type="InterPro" id="IPR009000">
    <property type="entry name" value="Transl_B-barrel_sf"/>
</dbReference>
<evidence type="ECO:0000256" key="5">
    <source>
        <dbReference type="ARBA" id="ARBA00023134"/>
    </source>
</evidence>
<dbReference type="PANTHER" id="PTHR43381:SF20">
    <property type="entry name" value="TRANSLATION INITIATION FACTOR IF-2, MITOCHONDRIAL"/>
    <property type="match status" value="1"/>
</dbReference>
<name>A0A183TA30_SCHSO</name>
<dbReference type="InterPro" id="IPR015760">
    <property type="entry name" value="TIF_IF2"/>
</dbReference>
<dbReference type="Gene3D" id="3.40.50.10050">
    <property type="entry name" value="Translation initiation factor IF- 2, domain 3"/>
    <property type="match status" value="1"/>
</dbReference>
<dbReference type="FunFam" id="3.40.50.10050:FF:000001">
    <property type="entry name" value="Translation initiation factor IF-2"/>
    <property type="match status" value="1"/>
</dbReference>
<reference evidence="8" key="1">
    <citation type="submission" date="2016-06" db="UniProtKB">
        <authorList>
            <consortium name="WormBaseParasite"/>
        </authorList>
    </citation>
    <scope>IDENTIFICATION</scope>
</reference>
<dbReference type="Pfam" id="PF11987">
    <property type="entry name" value="IF-2"/>
    <property type="match status" value="1"/>
</dbReference>
<evidence type="ECO:0000256" key="3">
    <source>
        <dbReference type="ARBA" id="ARBA00022741"/>
    </source>
</evidence>
<dbReference type="InterPro" id="IPR023115">
    <property type="entry name" value="TIF_IF2_dom3"/>
</dbReference>
<dbReference type="GO" id="GO:0005525">
    <property type="term" value="F:GTP binding"/>
    <property type="evidence" value="ECO:0007669"/>
    <property type="project" value="UniProtKB-KW"/>
</dbReference>
<evidence type="ECO:0000256" key="2">
    <source>
        <dbReference type="ARBA" id="ARBA00022540"/>
    </source>
</evidence>
<evidence type="ECO:0000256" key="1">
    <source>
        <dbReference type="ARBA" id="ARBA00007733"/>
    </source>
</evidence>
<keyword evidence="3" id="KW-0547">Nucleotide-binding</keyword>
<comment type="similarity">
    <text evidence="1">Belongs to the TRAFAC class translation factor GTPase superfamily. Classic translation factor GTPase family. IF-2 subfamily.</text>
</comment>
<dbReference type="AlphaFoldDB" id="A0A183TA30"/>
<dbReference type="GO" id="GO:0003743">
    <property type="term" value="F:translation initiation factor activity"/>
    <property type="evidence" value="ECO:0007669"/>
    <property type="project" value="UniProtKB-KW"/>
</dbReference>
<evidence type="ECO:0000256" key="4">
    <source>
        <dbReference type="ARBA" id="ARBA00022917"/>
    </source>
</evidence>
<evidence type="ECO:0000313" key="8">
    <source>
        <dbReference type="WBParaSite" id="SSLN_0001383101-mRNA-1"/>
    </source>
</evidence>
<dbReference type="Gene3D" id="2.40.30.10">
    <property type="entry name" value="Translation factors"/>
    <property type="match status" value="2"/>
</dbReference>
<dbReference type="GO" id="GO:0005737">
    <property type="term" value="C:cytoplasm"/>
    <property type="evidence" value="ECO:0007669"/>
    <property type="project" value="TreeGrafter"/>
</dbReference>
<proteinExistence type="inferred from homology"/>
<dbReference type="PANTHER" id="PTHR43381">
    <property type="entry name" value="TRANSLATION INITIATION FACTOR IF-2-RELATED"/>
    <property type="match status" value="1"/>
</dbReference>
<keyword evidence="4" id="KW-0648">Protein biosynthesis</keyword>
<protein>
    <submittedName>
        <fullName evidence="8">IF-2 domain-containing protein</fullName>
    </submittedName>
</protein>
<feature type="domain" description="Translation initiation factor IF- 2" evidence="6">
    <location>
        <begin position="232"/>
        <end position="324"/>
    </location>
</feature>